<organism evidence="9 10">
    <name type="scientific">Belnapia mucosa</name>
    <dbReference type="NCBI Taxonomy" id="2804532"/>
    <lineage>
        <taxon>Bacteria</taxon>
        <taxon>Pseudomonadati</taxon>
        <taxon>Pseudomonadota</taxon>
        <taxon>Alphaproteobacteria</taxon>
        <taxon>Acetobacterales</taxon>
        <taxon>Roseomonadaceae</taxon>
        <taxon>Belnapia</taxon>
    </lineage>
</organism>
<dbReference type="InterPro" id="IPR003399">
    <property type="entry name" value="Mce/MlaD"/>
</dbReference>
<proteinExistence type="predicted"/>
<keyword evidence="4 7" id="KW-0812">Transmembrane</keyword>
<comment type="caution">
    <text evidence="9">The sequence shown here is derived from an EMBL/GenBank/DDBJ whole genome shotgun (WGS) entry which is preliminary data.</text>
</comment>
<comment type="subcellular location">
    <subcellularLocation>
        <location evidence="1">Cell inner membrane</location>
    </subcellularLocation>
</comment>
<evidence type="ECO:0000256" key="4">
    <source>
        <dbReference type="ARBA" id="ARBA00022692"/>
    </source>
</evidence>
<keyword evidence="10" id="KW-1185">Reference proteome</keyword>
<dbReference type="InterPro" id="IPR051800">
    <property type="entry name" value="PqiA-PqiB_transport"/>
</dbReference>
<evidence type="ECO:0000256" key="7">
    <source>
        <dbReference type="SAM" id="Phobius"/>
    </source>
</evidence>
<evidence type="ECO:0000256" key="3">
    <source>
        <dbReference type="ARBA" id="ARBA00022519"/>
    </source>
</evidence>
<keyword evidence="5 7" id="KW-1133">Transmembrane helix</keyword>
<dbReference type="RefSeq" id="WP_202828877.1">
    <property type="nucleotide sequence ID" value="NZ_JAEUXJ010000027.1"/>
</dbReference>
<accession>A0ABS1VBU3</accession>
<evidence type="ECO:0000256" key="6">
    <source>
        <dbReference type="ARBA" id="ARBA00023136"/>
    </source>
</evidence>
<dbReference type="PANTHER" id="PTHR30462">
    <property type="entry name" value="INTERMEMBRANE TRANSPORT PROTEIN PQIB-RELATED"/>
    <property type="match status" value="1"/>
</dbReference>
<feature type="domain" description="Mce/MlaD" evidence="8">
    <location>
        <begin position="47"/>
        <end position="137"/>
    </location>
</feature>
<name>A0ABS1VBU3_9PROT</name>
<evidence type="ECO:0000313" key="10">
    <source>
        <dbReference type="Proteomes" id="UP000606490"/>
    </source>
</evidence>
<dbReference type="Pfam" id="PF02470">
    <property type="entry name" value="MlaD"/>
    <property type="match status" value="2"/>
</dbReference>
<dbReference type="EMBL" id="JAEUXJ010000027">
    <property type="protein sequence ID" value="MBL6459144.1"/>
    <property type="molecule type" value="Genomic_DNA"/>
</dbReference>
<keyword evidence="2" id="KW-1003">Cell membrane</keyword>
<sequence length="561" mass="60272">MTAIAEPDTIVRARVDARHRPSPIWAIPVVAVLIAGWLVWDALSKRGPLVTVTFEAAEGLQAGQSRVRHRDVDVGTVERIALSPDRGHVVMTIRMNREAEPLLTEGAQFWVVRPRLFAGSLSGLGTLLSGAYIGIAPSGADGQRQTRFTGLEDPPLLAAREPGRTFLLRTDRLGSVSLGSPVFYRDLPVGEVLGWDLGEMAETVTIHAFVRAPFDQYVRDGSRFWNASGVSLKLGADGVQLQLESLRALLMGGVAFDTPASARTSYAGATDHAFPLHPNQDAANSAAYHRRVRFVSYFSGSVSGVGPGSPVTFQGLRVGHVTGLDLEYGATGDALRVPVRFEVEPERVANIGLVEGRGPVANMRLLVERGLRARLESANLLTGQMQVALEMVTEAQPAELEVEGDILVLPTVPGQFAGITDTVNQLLAKLDKLPFEQIGRSLSETLGGIDGLVNGPELKQSLVSLQATLASVQDLAKQLDQGLAPAVRQLPGIASGLQGTVTQANRLLLSTDRGYGDNSRFSRDVDRLMQQLNDAARSLRILADLLTRHPEALVRGRQGGQ</sequence>
<reference evidence="9 10" key="1">
    <citation type="submission" date="2021-01" db="EMBL/GenBank/DDBJ databases">
        <title>Belnapia mucosa sp. nov. and Belnapia arida sp. nov., isolated from the Tabernas Desert (Almeria, Spain).</title>
        <authorList>
            <person name="Molina-Menor E."/>
            <person name="Vidal-Verdu A."/>
            <person name="Calonge A."/>
            <person name="Satari L."/>
            <person name="Pereto Magraner J."/>
            <person name="Porcar Miralles M."/>
        </authorList>
    </citation>
    <scope>NUCLEOTIDE SEQUENCE [LARGE SCALE GENOMIC DNA]</scope>
    <source>
        <strain evidence="9 10">T6</strain>
    </source>
</reference>
<evidence type="ECO:0000256" key="1">
    <source>
        <dbReference type="ARBA" id="ARBA00004533"/>
    </source>
</evidence>
<evidence type="ECO:0000313" key="9">
    <source>
        <dbReference type="EMBL" id="MBL6459144.1"/>
    </source>
</evidence>
<keyword evidence="6 7" id="KW-0472">Membrane</keyword>
<dbReference type="Proteomes" id="UP000606490">
    <property type="component" value="Unassembled WGS sequence"/>
</dbReference>
<keyword evidence="3" id="KW-0997">Cell inner membrane</keyword>
<feature type="domain" description="Mce/MlaD" evidence="8">
    <location>
        <begin position="297"/>
        <end position="390"/>
    </location>
</feature>
<evidence type="ECO:0000256" key="2">
    <source>
        <dbReference type="ARBA" id="ARBA00022475"/>
    </source>
</evidence>
<dbReference type="PANTHER" id="PTHR30462:SF0">
    <property type="entry name" value="INTERMEMBRANE TRANSPORT PROTEIN YEBT"/>
    <property type="match status" value="1"/>
</dbReference>
<evidence type="ECO:0000259" key="8">
    <source>
        <dbReference type="Pfam" id="PF02470"/>
    </source>
</evidence>
<protein>
    <submittedName>
        <fullName evidence="9">MCE family protein</fullName>
    </submittedName>
</protein>
<gene>
    <name evidence="9" type="ORF">JMJ55_27865</name>
</gene>
<feature type="transmembrane region" description="Helical" evidence="7">
    <location>
        <begin position="22"/>
        <end position="40"/>
    </location>
</feature>
<evidence type="ECO:0000256" key="5">
    <source>
        <dbReference type="ARBA" id="ARBA00022989"/>
    </source>
</evidence>